<dbReference type="PANTHER" id="PTHR42060">
    <property type="entry name" value="NHL REPEAT-CONTAINING PROTEIN-RELATED"/>
    <property type="match status" value="1"/>
</dbReference>
<protein>
    <recommendedName>
        <fullName evidence="4">Six-bladed beta-propeller-like protein</fullName>
    </recommendedName>
</protein>
<evidence type="ECO:0000313" key="2">
    <source>
        <dbReference type="EMBL" id="KAK7756275.1"/>
    </source>
</evidence>
<dbReference type="InterPro" id="IPR052998">
    <property type="entry name" value="Hetero-Diels-Alderase-like"/>
</dbReference>
<proteinExistence type="predicted"/>
<dbReference type="Proteomes" id="UP001320420">
    <property type="component" value="Unassembled WGS sequence"/>
</dbReference>
<dbReference type="PANTHER" id="PTHR42060:SF1">
    <property type="entry name" value="NHL REPEAT-CONTAINING PROTEIN"/>
    <property type="match status" value="1"/>
</dbReference>
<sequence>MHWHTALLSVSLAGSALAGPATQIWNFTTYVDIENSILRPSGQLLFTTLTGPELYMLDPSADSVEAEVVTSMAGATALTGLAAIDDDKFAVIGGVRGTFNYTDETIYTVDFGSADGPIIETAITLPDAIMLNGMASLPSNPHVLLIADSRLGCLWRVDLDAKTVTKAVEDDAMLAPANATIPIGVDGLKVTGGYAYFTNVANLTFARLPIAEDGSAATGAVEVLAYLEDDIDDFAVDGPYAYGAQQPNLVTKVDLETGETVSVLVNDTTMQGGPTSVTLKGDGIHAYLTTMGSKTTGASGQIFEFELSP</sequence>
<evidence type="ECO:0000256" key="1">
    <source>
        <dbReference type="SAM" id="SignalP"/>
    </source>
</evidence>
<feature type="chain" id="PRO_5042889413" description="Six-bladed beta-propeller-like protein" evidence="1">
    <location>
        <begin position="19"/>
        <end position="309"/>
    </location>
</feature>
<dbReference type="EMBL" id="JAKJXP020000008">
    <property type="protein sequence ID" value="KAK7756275.1"/>
    <property type="molecule type" value="Genomic_DNA"/>
</dbReference>
<dbReference type="AlphaFoldDB" id="A0AAN9YWC3"/>
<evidence type="ECO:0008006" key="4">
    <source>
        <dbReference type="Google" id="ProtNLM"/>
    </source>
</evidence>
<name>A0AAN9YWC3_9PEZI</name>
<dbReference type="InterPro" id="IPR011042">
    <property type="entry name" value="6-blade_b-propeller_TolB-like"/>
</dbReference>
<accession>A0AAN9YWC3</accession>
<comment type="caution">
    <text evidence="2">The sequence shown here is derived from an EMBL/GenBank/DDBJ whole genome shotgun (WGS) entry which is preliminary data.</text>
</comment>
<keyword evidence="1" id="KW-0732">Signal</keyword>
<feature type="signal peptide" evidence="1">
    <location>
        <begin position="1"/>
        <end position="18"/>
    </location>
</feature>
<keyword evidence="3" id="KW-1185">Reference proteome</keyword>
<gene>
    <name evidence="2" type="ORF">SLS62_001871</name>
</gene>
<organism evidence="2 3">
    <name type="scientific">Diatrype stigma</name>
    <dbReference type="NCBI Taxonomy" id="117547"/>
    <lineage>
        <taxon>Eukaryota</taxon>
        <taxon>Fungi</taxon>
        <taxon>Dikarya</taxon>
        <taxon>Ascomycota</taxon>
        <taxon>Pezizomycotina</taxon>
        <taxon>Sordariomycetes</taxon>
        <taxon>Xylariomycetidae</taxon>
        <taxon>Xylariales</taxon>
        <taxon>Diatrypaceae</taxon>
        <taxon>Diatrype</taxon>
    </lineage>
</organism>
<reference evidence="2 3" key="1">
    <citation type="submission" date="2024-02" db="EMBL/GenBank/DDBJ databases">
        <title>De novo assembly and annotation of 12 fungi associated with fruit tree decline syndrome in Ontario, Canada.</title>
        <authorList>
            <person name="Sulman M."/>
            <person name="Ellouze W."/>
            <person name="Ilyukhin E."/>
        </authorList>
    </citation>
    <scope>NUCLEOTIDE SEQUENCE [LARGE SCALE GENOMIC DNA]</scope>
    <source>
        <strain evidence="2 3">M11/M66-122</strain>
    </source>
</reference>
<dbReference type="Gene3D" id="2.120.10.30">
    <property type="entry name" value="TolB, C-terminal domain"/>
    <property type="match status" value="1"/>
</dbReference>
<evidence type="ECO:0000313" key="3">
    <source>
        <dbReference type="Proteomes" id="UP001320420"/>
    </source>
</evidence>
<dbReference type="SUPFAM" id="SSF63829">
    <property type="entry name" value="Calcium-dependent phosphotriesterase"/>
    <property type="match status" value="1"/>
</dbReference>